<comment type="caution">
    <text evidence="2">The sequence shown here is derived from an EMBL/GenBank/DDBJ whole genome shotgun (WGS) entry which is preliminary data.</text>
</comment>
<dbReference type="EMBL" id="BSOH01000014">
    <property type="protein sequence ID" value="GLR17628.1"/>
    <property type="molecule type" value="Genomic_DNA"/>
</dbReference>
<sequence length="199" mass="21457">MLRLIIILLVFLALENDATAQFLGGNKDGYHTVEFSNPISIFAGGEKDGYHTANFENSISIFSGGTSDGYASDEKLFYFIWAGTIGTGWNVGENWSTGFIPDINSRVIIPNNVPNFPAINSGVISVGEDPNAANYLCKQILIHNGAQMTLRVNAFMENYGEIQIYGSIFVLNSAMDAIQNLNGGLIQVRTGGALGLVPN</sequence>
<organism evidence="2 3">
    <name type="scientific">Portibacter lacus</name>
    <dbReference type="NCBI Taxonomy" id="1099794"/>
    <lineage>
        <taxon>Bacteria</taxon>
        <taxon>Pseudomonadati</taxon>
        <taxon>Bacteroidota</taxon>
        <taxon>Saprospiria</taxon>
        <taxon>Saprospirales</taxon>
        <taxon>Haliscomenobacteraceae</taxon>
        <taxon>Portibacter</taxon>
    </lineage>
</organism>
<keyword evidence="1" id="KW-0732">Signal</keyword>
<evidence type="ECO:0000313" key="2">
    <source>
        <dbReference type="EMBL" id="GLR17628.1"/>
    </source>
</evidence>
<proteinExistence type="predicted"/>
<evidence type="ECO:0000313" key="3">
    <source>
        <dbReference type="Proteomes" id="UP001156666"/>
    </source>
</evidence>
<accession>A0AA37ST09</accession>
<reference evidence="2" key="1">
    <citation type="journal article" date="2014" name="Int. J. Syst. Evol. Microbiol.">
        <title>Complete genome sequence of Corynebacterium casei LMG S-19264T (=DSM 44701T), isolated from a smear-ripened cheese.</title>
        <authorList>
            <consortium name="US DOE Joint Genome Institute (JGI-PGF)"/>
            <person name="Walter F."/>
            <person name="Albersmeier A."/>
            <person name="Kalinowski J."/>
            <person name="Ruckert C."/>
        </authorList>
    </citation>
    <scope>NUCLEOTIDE SEQUENCE</scope>
    <source>
        <strain evidence="2">NBRC 108769</strain>
    </source>
</reference>
<keyword evidence="3" id="KW-1185">Reference proteome</keyword>
<evidence type="ECO:0008006" key="4">
    <source>
        <dbReference type="Google" id="ProtNLM"/>
    </source>
</evidence>
<name>A0AA37ST09_9BACT</name>
<dbReference type="AlphaFoldDB" id="A0AA37ST09"/>
<feature type="chain" id="PRO_5041258007" description="T9SS C-terminal target domain-containing protein" evidence="1">
    <location>
        <begin position="21"/>
        <end position="199"/>
    </location>
</feature>
<feature type="signal peptide" evidence="1">
    <location>
        <begin position="1"/>
        <end position="20"/>
    </location>
</feature>
<evidence type="ECO:0000256" key="1">
    <source>
        <dbReference type="SAM" id="SignalP"/>
    </source>
</evidence>
<dbReference type="RefSeq" id="WP_235291297.1">
    <property type="nucleotide sequence ID" value="NZ_BSOH01000014.1"/>
</dbReference>
<dbReference type="Proteomes" id="UP001156666">
    <property type="component" value="Unassembled WGS sequence"/>
</dbReference>
<gene>
    <name evidence="2" type="ORF">GCM10007940_22430</name>
</gene>
<reference evidence="2" key="2">
    <citation type="submission" date="2023-01" db="EMBL/GenBank/DDBJ databases">
        <title>Draft genome sequence of Portibacter lacus strain NBRC 108769.</title>
        <authorList>
            <person name="Sun Q."/>
            <person name="Mori K."/>
        </authorList>
    </citation>
    <scope>NUCLEOTIDE SEQUENCE</scope>
    <source>
        <strain evidence="2">NBRC 108769</strain>
    </source>
</reference>
<protein>
    <recommendedName>
        <fullName evidence="4">T9SS C-terminal target domain-containing protein</fullName>
    </recommendedName>
</protein>